<name>A0ABV2NXY5_9CORY</name>
<accession>A0ABV2NXY5</accession>
<sequence>MSTATIAGLLADRFGFRRRTLSTSFIVNGPDSENQRLDLPVCE</sequence>
<proteinExistence type="predicted"/>
<gene>
    <name evidence="1" type="ORF">JOF50_001215</name>
</gene>
<dbReference type="RefSeq" id="WP_281351351.1">
    <property type="nucleotide sequence ID" value="NZ_JAAXPF010000007.1"/>
</dbReference>
<evidence type="ECO:0000313" key="1">
    <source>
        <dbReference type="EMBL" id="MET3944416.1"/>
    </source>
</evidence>
<dbReference type="EMBL" id="JBEPNZ010000001">
    <property type="protein sequence ID" value="MET3944416.1"/>
    <property type="molecule type" value="Genomic_DNA"/>
</dbReference>
<organism evidence="1 2">
    <name type="scientific">Corynebacterium mucifaciens</name>
    <dbReference type="NCBI Taxonomy" id="57171"/>
    <lineage>
        <taxon>Bacteria</taxon>
        <taxon>Bacillati</taxon>
        <taxon>Actinomycetota</taxon>
        <taxon>Actinomycetes</taxon>
        <taxon>Mycobacteriales</taxon>
        <taxon>Corynebacteriaceae</taxon>
        <taxon>Corynebacterium</taxon>
    </lineage>
</organism>
<reference evidence="1 2" key="1">
    <citation type="submission" date="2024-06" db="EMBL/GenBank/DDBJ databases">
        <title>Sequencing the genomes of 1000 actinobacteria strains.</title>
        <authorList>
            <person name="Klenk H.-P."/>
        </authorList>
    </citation>
    <scope>NUCLEOTIDE SEQUENCE [LARGE SCALE GENOMIC DNA]</scope>
    <source>
        <strain evidence="1 2">DSM 44265</strain>
    </source>
</reference>
<protein>
    <submittedName>
        <fullName evidence="1">Uncharacterized protein</fullName>
    </submittedName>
</protein>
<comment type="caution">
    <text evidence="1">The sequence shown here is derived from an EMBL/GenBank/DDBJ whole genome shotgun (WGS) entry which is preliminary data.</text>
</comment>
<keyword evidence="2" id="KW-1185">Reference proteome</keyword>
<evidence type="ECO:0000313" key="2">
    <source>
        <dbReference type="Proteomes" id="UP001549139"/>
    </source>
</evidence>
<dbReference type="Proteomes" id="UP001549139">
    <property type="component" value="Unassembled WGS sequence"/>
</dbReference>